<dbReference type="Gene3D" id="3.10.580.10">
    <property type="entry name" value="CBS-domain"/>
    <property type="match status" value="1"/>
</dbReference>
<dbReference type="SUPFAM" id="SSF161093">
    <property type="entry name" value="MgtE membrane domain-like"/>
    <property type="match status" value="1"/>
</dbReference>
<dbReference type="SUPFAM" id="SSF54631">
    <property type="entry name" value="CBS-domain pair"/>
    <property type="match status" value="1"/>
</dbReference>
<organism evidence="10 11">
    <name type="scientific">Bradyrhizobium elkanii</name>
    <dbReference type="NCBI Taxonomy" id="29448"/>
    <lineage>
        <taxon>Bacteria</taxon>
        <taxon>Pseudomonadati</taxon>
        <taxon>Pseudomonadota</taxon>
        <taxon>Alphaproteobacteria</taxon>
        <taxon>Hyphomicrobiales</taxon>
        <taxon>Nitrobacteraceae</taxon>
        <taxon>Bradyrhizobium</taxon>
    </lineage>
</organism>
<evidence type="ECO:0000256" key="6">
    <source>
        <dbReference type="ARBA" id="ARBA00022989"/>
    </source>
</evidence>
<comment type="subcellular location">
    <subcellularLocation>
        <location evidence="9">Cell membrane</location>
        <topology evidence="9">Multi-pass membrane protein</topology>
    </subcellularLocation>
    <subcellularLocation>
        <location evidence="1">Membrane</location>
        <topology evidence="1">Multi-pass membrane protein</topology>
    </subcellularLocation>
</comment>
<dbReference type="SMART" id="SM00924">
    <property type="entry name" value="MgtE_N"/>
    <property type="match status" value="1"/>
</dbReference>
<comment type="caution">
    <text evidence="9">Lacks conserved residue(s) required for the propagation of feature annotation.</text>
</comment>
<dbReference type="PROSITE" id="PS51371">
    <property type="entry name" value="CBS"/>
    <property type="match status" value="2"/>
</dbReference>
<dbReference type="Pfam" id="PF03448">
    <property type="entry name" value="MgtE_N"/>
    <property type="match status" value="1"/>
</dbReference>
<dbReference type="STRING" id="29448.QU41_23075"/>
<accession>A0A1E3ELH4</accession>
<evidence type="ECO:0000256" key="8">
    <source>
        <dbReference type="PROSITE-ProRule" id="PRU00703"/>
    </source>
</evidence>
<comment type="caution">
    <text evidence="10">The sequence shown here is derived from an EMBL/GenBank/DDBJ whole genome shotgun (WGS) entry which is preliminary data.</text>
</comment>
<dbReference type="eggNOG" id="COG2239">
    <property type="taxonomic scope" value="Bacteria"/>
</dbReference>
<dbReference type="InterPro" id="IPR038076">
    <property type="entry name" value="MgtE_N_sf"/>
</dbReference>
<name>A0A1E3ELH4_BRAEL</name>
<dbReference type="InterPro" id="IPR046342">
    <property type="entry name" value="CBS_dom_sf"/>
</dbReference>
<keyword evidence="8" id="KW-0129">CBS domain</keyword>
<gene>
    <name evidence="10" type="ORF">JOH49_006537</name>
</gene>
<dbReference type="GO" id="GO:0005886">
    <property type="term" value="C:plasma membrane"/>
    <property type="evidence" value="ECO:0007669"/>
    <property type="project" value="UniProtKB-SubCell"/>
</dbReference>
<sequence length="473" mass="51508">MAENFDVAEPAEADPLARMPMRDEEGELRGEFVAAITRAIHAADRPLLCEVVAELHEADLGDLIAALQPDDRVTLVEITGADFDFSALNEVDETVREEILEELEPETVAEGVRELESDDAVELLESLDEEDQEEILEKLPAAEREDIERSLLYPENSAGRRMQTEFIAVPPDWNVGQAIDYMRDTPDLPDRFYEIYVVDAGKHLLGAVPLDVLLRTRRPVPVKDLIDEDRRRVSALEDQEEVARMFGKYNLVAAPVVDTTDRLVGVITIDDVVDVIEEEADEDLKALGGVTSDEELSDTVWTIARGRFNWLLVNLATAFLASSVLGLFEGQLEKMVALAVLAPIVASQGGNAATQTMTVAVRALATRELGPYNAMRVVLRETMVGLVNGIAFAVITGVAAVAWFKIPGLGIVIGLAIICNLVAGALGGILIPMVLERVRADPAVASGTFVTTVTDVVGFFSFLGIATLWFGLK</sequence>
<dbReference type="InterPro" id="IPR006668">
    <property type="entry name" value="Mg_transptr_MgtE_intracell_dom"/>
</dbReference>
<dbReference type="Gene3D" id="1.25.60.10">
    <property type="entry name" value="MgtE N-terminal domain-like"/>
    <property type="match status" value="1"/>
</dbReference>
<comment type="function">
    <text evidence="9">Acts as a magnesium transporter.</text>
</comment>
<protein>
    <recommendedName>
        <fullName evidence="9">Magnesium transporter MgtE</fullName>
    </recommendedName>
</protein>
<dbReference type="GO" id="GO:0015095">
    <property type="term" value="F:magnesium ion transmembrane transporter activity"/>
    <property type="evidence" value="ECO:0007669"/>
    <property type="project" value="UniProtKB-UniRule"/>
</dbReference>
<dbReference type="Pfam" id="PF00571">
    <property type="entry name" value="CBS"/>
    <property type="match status" value="2"/>
</dbReference>
<keyword evidence="6 9" id="KW-1133">Transmembrane helix</keyword>
<evidence type="ECO:0000256" key="5">
    <source>
        <dbReference type="ARBA" id="ARBA00022842"/>
    </source>
</evidence>
<keyword evidence="3 9" id="KW-0813">Transport</keyword>
<dbReference type="EMBL" id="JAFICZ010000001">
    <property type="protein sequence ID" value="MBP1296784.1"/>
    <property type="molecule type" value="Genomic_DNA"/>
</dbReference>
<dbReference type="SUPFAM" id="SSF158791">
    <property type="entry name" value="MgtE N-terminal domain-like"/>
    <property type="match status" value="1"/>
</dbReference>
<dbReference type="PANTHER" id="PTHR43773">
    <property type="entry name" value="MAGNESIUM TRANSPORTER MGTE"/>
    <property type="match status" value="1"/>
</dbReference>
<reference evidence="10" key="1">
    <citation type="submission" date="2021-02" db="EMBL/GenBank/DDBJ databases">
        <title>Genomic Encyclopedia of Type Strains, Phase IV (KMG-V): Genome sequencing to study the core and pangenomes of soil and plant-associated prokaryotes.</title>
        <authorList>
            <person name="Whitman W."/>
        </authorList>
    </citation>
    <scope>NUCLEOTIDE SEQUENCE</scope>
    <source>
        <strain evidence="10">USDA 406</strain>
    </source>
</reference>
<keyword evidence="9" id="KW-1003">Cell membrane</keyword>
<evidence type="ECO:0000256" key="3">
    <source>
        <dbReference type="ARBA" id="ARBA00022448"/>
    </source>
</evidence>
<keyword evidence="4 9" id="KW-0812">Transmembrane</keyword>
<proteinExistence type="inferred from homology"/>
<feature type="transmembrane region" description="Helical" evidence="9">
    <location>
        <begin position="383"/>
        <end position="404"/>
    </location>
</feature>
<dbReference type="CDD" id="cd04606">
    <property type="entry name" value="CBS_pair_Mg_transporter"/>
    <property type="match status" value="1"/>
</dbReference>
<evidence type="ECO:0000256" key="1">
    <source>
        <dbReference type="ARBA" id="ARBA00004141"/>
    </source>
</evidence>
<dbReference type="Gene3D" id="1.10.357.20">
    <property type="entry name" value="SLC41 divalent cation transporters, integral membrane domain"/>
    <property type="match status" value="1"/>
</dbReference>
<evidence type="ECO:0000256" key="4">
    <source>
        <dbReference type="ARBA" id="ARBA00022692"/>
    </source>
</evidence>
<evidence type="ECO:0000313" key="11">
    <source>
        <dbReference type="Proteomes" id="UP000673383"/>
    </source>
</evidence>
<keyword evidence="5 9" id="KW-0460">Magnesium</keyword>
<evidence type="ECO:0000256" key="9">
    <source>
        <dbReference type="RuleBase" id="RU362011"/>
    </source>
</evidence>
<comment type="subunit">
    <text evidence="9">Homodimer.</text>
</comment>
<dbReference type="GO" id="GO:0046872">
    <property type="term" value="F:metal ion binding"/>
    <property type="evidence" value="ECO:0007669"/>
    <property type="project" value="UniProtKB-KW"/>
</dbReference>
<dbReference type="OrthoDB" id="9790355at2"/>
<dbReference type="Proteomes" id="UP000673383">
    <property type="component" value="Unassembled WGS sequence"/>
</dbReference>
<feature type="transmembrane region" description="Helical" evidence="9">
    <location>
        <begin position="410"/>
        <end position="435"/>
    </location>
</feature>
<evidence type="ECO:0000313" key="10">
    <source>
        <dbReference type="EMBL" id="MBP1296784.1"/>
    </source>
</evidence>
<dbReference type="AlphaFoldDB" id="A0A1E3ELH4"/>
<keyword evidence="7 9" id="KW-0472">Membrane</keyword>
<dbReference type="InterPro" id="IPR006669">
    <property type="entry name" value="MgtE_transporter"/>
</dbReference>
<keyword evidence="9" id="KW-0479">Metal-binding</keyword>
<dbReference type="NCBIfam" id="TIGR00400">
    <property type="entry name" value="mgtE"/>
    <property type="match status" value="1"/>
</dbReference>
<dbReference type="Pfam" id="PF01769">
    <property type="entry name" value="MgtE"/>
    <property type="match status" value="1"/>
</dbReference>
<dbReference type="InterPro" id="IPR006667">
    <property type="entry name" value="SLC41_membr_dom"/>
</dbReference>
<dbReference type="InterPro" id="IPR036739">
    <property type="entry name" value="SLC41_membr_dom_sf"/>
</dbReference>
<dbReference type="PANTHER" id="PTHR43773:SF1">
    <property type="entry name" value="MAGNESIUM TRANSPORTER MGTE"/>
    <property type="match status" value="1"/>
</dbReference>
<evidence type="ECO:0000256" key="2">
    <source>
        <dbReference type="ARBA" id="ARBA00009749"/>
    </source>
</evidence>
<dbReference type="RefSeq" id="WP_069278164.1">
    <property type="nucleotide sequence ID" value="NZ_JAFICZ010000001.1"/>
</dbReference>
<comment type="similarity">
    <text evidence="2 9">Belongs to the SLC41A transporter family.</text>
</comment>
<dbReference type="InterPro" id="IPR000644">
    <property type="entry name" value="CBS_dom"/>
</dbReference>
<feature type="transmembrane region" description="Helical" evidence="9">
    <location>
        <begin position="447"/>
        <end position="472"/>
    </location>
</feature>
<dbReference type="SMART" id="SM00116">
    <property type="entry name" value="CBS"/>
    <property type="match status" value="2"/>
</dbReference>
<evidence type="ECO:0000256" key="7">
    <source>
        <dbReference type="ARBA" id="ARBA00023136"/>
    </source>
</evidence>